<dbReference type="OrthoDB" id="6111476at2759"/>
<accession>A0A7D9HGY9</accession>
<organism evidence="1 2">
    <name type="scientific">Paramuricea clavata</name>
    <name type="common">Red gorgonian</name>
    <name type="synonym">Violescent sea-whip</name>
    <dbReference type="NCBI Taxonomy" id="317549"/>
    <lineage>
        <taxon>Eukaryota</taxon>
        <taxon>Metazoa</taxon>
        <taxon>Cnidaria</taxon>
        <taxon>Anthozoa</taxon>
        <taxon>Octocorallia</taxon>
        <taxon>Malacalcyonacea</taxon>
        <taxon>Plexauridae</taxon>
        <taxon>Paramuricea</taxon>
    </lineage>
</organism>
<sequence>MDNSDHKRLLFEETEEILGKIDRLALHPKFKLQLYMKYLLPKISWHLTIADIDKTWVRHTLDMMCHNKFREWLEIPPCGTLDILLLAKSKFGLNIIDISAKFTQCQVILYPGSRVYQASSTNTNVQYDHYLKPKEVIQEIRAEKVANITYNLTSQSLIIKSLWNEAFPEMIHLDEGRYTWRHNSILKHLVEYLSSVKKDLRFYADVEGFENPSVVTGFDDRPDMIIENYTNRAIYAIELTVGFETNITKNCIRKTTRYRNLCNALKQRYNTVEYLNLSMGAIGVIGIECKKIYGFLENHIKAEKYRQFGFSLQLLNPIHWFQFADDAAVITGQESENQHLLNRFSIWCQWSNMVVRVDKCSTFGIKKVLSKSAQYLPKLLINKDLIPTIKTGESFEYLGRHFDFNMTNEKHKSEVISLIDELMSEIDLKPLHPKNKILLYSRYVLSKLSWHFTVATISKTWVVENIDSLVNKYIRKWLEVPISGTLSNVNF</sequence>
<keyword evidence="2" id="KW-1185">Reference proteome</keyword>
<evidence type="ECO:0000313" key="1">
    <source>
        <dbReference type="EMBL" id="CAB3982305.1"/>
    </source>
</evidence>
<proteinExistence type="predicted"/>
<name>A0A7D9HGY9_PARCT</name>
<reference evidence="1" key="1">
    <citation type="submission" date="2020-04" db="EMBL/GenBank/DDBJ databases">
        <authorList>
            <person name="Alioto T."/>
            <person name="Alioto T."/>
            <person name="Gomez Garrido J."/>
        </authorList>
    </citation>
    <scope>NUCLEOTIDE SEQUENCE</scope>
    <source>
        <strain evidence="1">A484AB</strain>
    </source>
</reference>
<dbReference type="EMBL" id="CACRXK020000488">
    <property type="protein sequence ID" value="CAB3982305.1"/>
    <property type="molecule type" value="Genomic_DNA"/>
</dbReference>
<gene>
    <name evidence="1" type="ORF">PACLA_8A023913</name>
</gene>
<comment type="caution">
    <text evidence="1">The sequence shown here is derived from an EMBL/GenBank/DDBJ whole genome shotgun (WGS) entry which is preliminary data.</text>
</comment>
<dbReference type="Proteomes" id="UP001152795">
    <property type="component" value="Unassembled WGS sequence"/>
</dbReference>
<evidence type="ECO:0000313" key="2">
    <source>
        <dbReference type="Proteomes" id="UP001152795"/>
    </source>
</evidence>
<protein>
    <submittedName>
        <fullName evidence="1">Uncharacterized protein</fullName>
    </submittedName>
</protein>
<dbReference type="AlphaFoldDB" id="A0A7D9HGY9"/>